<sequence length="316" mass="35519">MSTTSRPQRSRAGPVWQTLFNNTYPHFGDRRRRASQRAPPAGGQNLEVPQVQNVEPPAEHVEPEIAARAPSPDPATGQNAPEAIQQPAPQGRRRRQNVPRAEQRPPPNDNMPQGHDEPGNLQRPNPDERLNRTNNLGGPRRQSRDNNGGEPDVEPLFVLRPNNRAEPNVEPLFVRRPNNRAEPNVEPLVVAPPNRQGHGEARHRRENPGPMHQRWARDIENSQGRGNSRSDARIIVANTQVRPVVVDWELANAYWEASSTTSAIDDSREPQTYTVRRDRGNRRSGRNDTTQGLRGILKRSGSSHRPPTVNDEGNER</sequence>
<name>A0A8H3FG10_9LECA</name>
<dbReference type="Proteomes" id="UP000664521">
    <property type="component" value="Unassembled WGS sequence"/>
</dbReference>
<organism evidence="2 3">
    <name type="scientific">Heterodermia speciosa</name>
    <dbReference type="NCBI Taxonomy" id="116794"/>
    <lineage>
        <taxon>Eukaryota</taxon>
        <taxon>Fungi</taxon>
        <taxon>Dikarya</taxon>
        <taxon>Ascomycota</taxon>
        <taxon>Pezizomycotina</taxon>
        <taxon>Lecanoromycetes</taxon>
        <taxon>OSLEUM clade</taxon>
        <taxon>Lecanoromycetidae</taxon>
        <taxon>Caliciales</taxon>
        <taxon>Physciaceae</taxon>
        <taxon>Heterodermia</taxon>
    </lineage>
</organism>
<evidence type="ECO:0000313" key="3">
    <source>
        <dbReference type="Proteomes" id="UP000664521"/>
    </source>
</evidence>
<keyword evidence="3" id="KW-1185">Reference proteome</keyword>
<feature type="region of interest" description="Disordered" evidence="1">
    <location>
        <begin position="1"/>
        <end position="162"/>
    </location>
</feature>
<feature type="compositionally biased region" description="Polar residues" evidence="1">
    <location>
        <begin position="258"/>
        <end position="274"/>
    </location>
</feature>
<dbReference type="EMBL" id="CAJPDS010000032">
    <property type="protein sequence ID" value="CAF9922995.1"/>
    <property type="molecule type" value="Genomic_DNA"/>
</dbReference>
<gene>
    <name evidence="2" type="ORF">HETSPECPRED_005211</name>
</gene>
<feature type="region of interest" description="Disordered" evidence="1">
    <location>
        <begin position="177"/>
        <end position="211"/>
    </location>
</feature>
<accession>A0A8H3FG10</accession>
<comment type="caution">
    <text evidence="2">The sequence shown here is derived from an EMBL/GenBank/DDBJ whole genome shotgun (WGS) entry which is preliminary data.</text>
</comment>
<evidence type="ECO:0000256" key="1">
    <source>
        <dbReference type="SAM" id="MobiDB-lite"/>
    </source>
</evidence>
<proteinExistence type="predicted"/>
<protein>
    <submittedName>
        <fullName evidence="2">Uncharacterized protein</fullName>
    </submittedName>
</protein>
<feature type="region of interest" description="Disordered" evidence="1">
    <location>
        <begin position="258"/>
        <end position="316"/>
    </location>
</feature>
<evidence type="ECO:0000313" key="2">
    <source>
        <dbReference type="EMBL" id="CAF9922995.1"/>
    </source>
</evidence>
<reference evidence="2" key="1">
    <citation type="submission" date="2021-03" db="EMBL/GenBank/DDBJ databases">
        <authorList>
            <person name="Tagirdzhanova G."/>
        </authorList>
    </citation>
    <scope>NUCLEOTIDE SEQUENCE</scope>
</reference>
<dbReference type="AlphaFoldDB" id="A0A8H3FG10"/>